<dbReference type="PROSITE" id="PS51132">
    <property type="entry name" value="OLF"/>
    <property type="match status" value="1"/>
</dbReference>
<proteinExistence type="predicted"/>
<gene>
    <name evidence="6" type="ORF">CAMP_LOCUS1354</name>
</gene>
<organism evidence="6 7">
    <name type="scientific">Caenorhabditis angaria</name>
    <dbReference type="NCBI Taxonomy" id="860376"/>
    <lineage>
        <taxon>Eukaryota</taxon>
        <taxon>Metazoa</taxon>
        <taxon>Ecdysozoa</taxon>
        <taxon>Nematoda</taxon>
        <taxon>Chromadorea</taxon>
        <taxon>Rhabditida</taxon>
        <taxon>Rhabditina</taxon>
        <taxon>Rhabditomorpha</taxon>
        <taxon>Rhabditoidea</taxon>
        <taxon>Rhabditidae</taxon>
        <taxon>Peloderinae</taxon>
        <taxon>Caenorhabditis</taxon>
    </lineage>
</organism>
<evidence type="ECO:0000259" key="5">
    <source>
        <dbReference type="PROSITE" id="PS51132"/>
    </source>
</evidence>
<dbReference type="GO" id="GO:0007165">
    <property type="term" value="P:signal transduction"/>
    <property type="evidence" value="ECO:0007669"/>
    <property type="project" value="TreeGrafter"/>
</dbReference>
<dbReference type="OrthoDB" id="8626508at2759"/>
<dbReference type="PANTHER" id="PTHR23192">
    <property type="entry name" value="OLFACTOMEDIN-RELATED"/>
    <property type="match status" value="1"/>
</dbReference>
<dbReference type="EMBL" id="CANHGI010000001">
    <property type="protein sequence ID" value="CAI5438717.1"/>
    <property type="molecule type" value="Genomic_DNA"/>
</dbReference>
<keyword evidence="4" id="KW-0472">Membrane</keyword>
<evidence type="ECO:0000256" key="4">
    <source>
        <dbReference type="SAM" id="Phobius"/>
    </source>
</evidence>
<evidence type="ECO:0000256" key="2">
    <source>
        <dbReference type="ARBA" id="ARBA00022525"/>
    </source>
</evidence>
<accession>A0A9P1I4T1</accession>
<comment type="caution">
    <text evidence="6">The sequence shown here is derived from an EMBL/GenBank/DDBJ whole genome shotgun (WGS) entry which is preliminary data.</text>
</comment>
<protein>
    <recommendedName>
        <fullName evidence="5">Olfactomedin-like domain-containing protein</fullName>
    </recommendedName>
</protein>
<evidence type="ECO:0000313" key="6">
    <source>
        <dbReference type="EMBL" id="CAI5438717.1"/>
    </source>
</evidence>
<dbReference type="InterPro" id="IPR003112">
    <property type="entry name" value="Olfac-like_dom"/>
</dbReference>
<keyword evidence="2" id="KW-0964">Secreted</keyword>
<evidence type="ECO:0000256" key="3">
    <source>
        <dbReference type="PROSITE-ProRule" id="PRU00446"/>
    </source>
</evidence>
<evidence type="ECO:0000256" key="1">
    <source>
        <dbReference type="ARBA" id="ARBA00004613"/>
    </source>
</evidence>
<keyword evidence="7" id="KW-1185">Reference proteome</keyword>
<feature type="domain" description="Olfactomedin-like" evidence="5">
    <location>
        <begin position="67"/>
        <end position="334"/>
    </location>
</feature>
<keyword evidence="4" id="KW-0812">Transmembrane</keyword>
<evidence type="ECO:0000313" key="7">
    <source>
        <dbReference type="Proteomes" id="UP001152747"/>
    </source>
</evidence>
<dbReference type="Proteomes" id="UP001152747">
    <property type="component" value="Unassembled WGS sequence"/>
</dbReference>
<reference evidence="6" key="1">
    <citation type="submission" date="2022-11" db="EMBL/GenBank/DDBJ databases">
        <authorList>
            <person name="Kikuchi T."/>
        </authorList>
    </citation>
    <scope>NUCLEOTIDE SEQUENCE</scope>
    <source>
        <strain evidence="6">PS1010</strain>
    </source>
</reference>
<dbReference type="GO" id="GO:0005615">
    <property type="term" value="C:extracellular space"/>
    <property type="evidence" value="ECO:0007669"/>
    <property type="project" value="TreeGrafter"/>
</dbReference>
<comment type="caution">
    <text evidence="3">Lacks conserved residue(s) required for the propagation of feature annotation.</text>
</comment>
<comment type="subcellular location">
    <subcellularLocation>
        <location evidence="1">Secreted</location>
    </subcellularLocation>
</comment>
<feature type="transmembrane region" description="Helical" evidence="4">
    <location>
        <begin position="6"/>
        <end position="25"/>
    </location>
</feature>
<dbReference type="AlphaFoldDB" id="A0A9P1I4T1"/>
<sequence length="336" mass="39113">MWKIQVIGPWILLIVSFFAIIYQFLQIHELQNTRQKRQLTTYRDDEQESTVLLPIFAQISKKHIRKVCMEQFHQFSNLNSIPMSKKSPKIKKEEKTRNERKCSGVQPIFSQPQLIGERRNQEACAYLDGSFWYICEMSHGYTILSFKGTRQLNASNAQAVQFLPYPFEGTDNTVLNETMYYTSDDRLISYNFRDETTKTLKFKTSHEPLYINSTSSVDIQAEEHGLWIIYKRDDILTVSRMKNMEIVSNWTLPSIDPAKLCNLFIRCAVLYSVECNGNVTPVYDFWSHNYIRGKEIKWNGLGNTLSNVQYDPLSKSIAIFSDSKIFKVSVESIPTK</sequence>
<dbReference type="SMART" id="SM00284">
    <property type="entry name" value="OLF"/>
    <property type="match status" value="1"/>
</dbReference>
<keyword evidence="4" id="KW-1133">Transmembrane helix</keyword>
<dbReference type="InterPro" id="IPR050605">
    <property type="entry name" value="Olfactomedin-like_domain"/>
</dbReference>
<dbReference type="Pfam" id="PF02191">
    <property type="entry name" value="OLF"/>
    <property type="match status" value="1"/>
</dbReference>
<dbReference type="PANTHER" id="PTHR23192:SF35">
    <property type="entry name" value="OLFACTOMEDIN-LIKE DOMAIN-CONTAINING PROTEIN"/>
    <property type="match status" value="1"/>
</dbReference>
<name>A0A9P1I4T1_9PELO</name>